<organism evidence="5 6">
    <name type="scientific">Lacihabitans soyangensis</name>
    <dbReference type="NCBI Taxonomy" id="869394"/>
    <lineage>
        <taxon>Bacteria</taxon>
        <taxon>Pseudomonadati</taxon>
        <taxon>Bacteroidota</taxon>
        <taxon>Cytophagia</taxon>
        <taxon>Cytophagales</taxon>
        <taxon>Leadbetterellaceae</taxon>
        <taxon>Lacihabitans</taxon>
    </lineage>
</organism>
<dbReference type="AlphaFoldDB" id="A0AAE3KQV2"/>
<dbReference type="SUPFAM" id="SSF51215">
    <property type="entry name" value="Regulatory protein AraC"/>
    <property type="match status" value="1"/>
</dbReference>
<comment type="caution">
    <text evidence="5">The sequence shown here is derived from an EMBL/GenBank/DDBJ whole genome shotgun (WGS) entry which is preliminary data.</text>
</comment>
<keyword evidence="6" id="KW-1185">Reference proteome</keyword>
<dbReference type="InterPro" id="IPR037923">
    <property type="entry name" value="HTH-like"/>
</dbReference>
<evidence type="ECO:0000256" key="2">
    <source>
        <dbReference type="ARBA" id="ARBA00023125"/>
    </source>
</evidence>
<dbReference type="SUPFAM" id="SSF46689">
    <property type="entry name" value="Homeodomain-like"/>
    <property type="match status" value="1"/>
</dbReference>
<protein>
    <submittedName>
        <fullName evidence="5">AraC family transcriptional regulator</fullName>
    </submittedName>
</protein>
<dbReference type="GO" id="GO:0003700">
    <property type="term" value="F:DNA-binding transcription factor activity"/>
    <property type="evidence" value="ECO:0007669"/>
    <property type="project" value="InterPro"/>
</dbReference>
<dbReference type="PANTHER" id="PTHR43280:SF32">
    <property type="entry name" value="TRANSCRIPTIONAL REGULATORY PROTEIN"/>
    <property type="match status" value="1"/>
</dbReference>
<dbReference type="InterPro" id="IPR018060">
    <property type="entry name" value="HTH_AraC"/>
</dbReference>
<reference evidence="5 6" key="1">
    <citation type="submission" date="2018-11" db="EMBL/GenBank/DDBJ databases">
        <title>Novel bacteria species description.</title>
        <authorList>
            <person name="Han J.-H."/>
        </authorList>
    </citation>
    <scope>NUCLEOTIDE SEQUENCE [LARGE SCALE GENOMIC DNA]</scope>
    <source>
        <strain evidence="5 6">KCTC23259</strain>
    </source>
</reference>
<evidence type="ECO:0000259" key="4">
    <source>
        <dbReference type="PROSITE" id="PS01124"/>
    </source>
</evidence>
<dbReference type="GO" id="GO:0043565">
    <property type="term" value="F:sequence-specific DNA binding"/>
    <property type="evidence" value="ECO:0007669"/>
    <property type="project" value="InterPro"/>
</dbReference>
<dbReference type="SMART" id="SM00342">
    <property type="entry name" value="HTH_ARAC"/>
    <property type="match status" value="1"/>
</dbReference>
<evidence type="ECO:0000256" key="1">
    <source>
        <dbReference type="ARBA" id="ARBA00023015"/>
    </source>
</evidence>
<keyword evidence="1" id="KW-0805">Transcription regulation</keyword>
<keyword evidence="3" id="KW-0804">Transcription</keyword>
<dbReference type="RefSeq" id="WP_255035281.1">
    <property type="nucleotide sequence ID" value="NZ_RJUF01000002.1"/>
</dbReference>
<evidence type="ECO:0000256" key="3">
    <source>
        <dbReference type="ARBA" id="ARBA00023163"/>
    </source>
</evidence>
<evidence type="ECO:0000313" key="5">
    <source>
        <dbReference type="EMBL" id="MCP9761542.1"/>
    </source>
</evidence>
<evidence type="ECO:0000313" key="6">
    <source>
        <dbReference type="Proteomes" id="UP001204144"/>
    </source>
</evidence>
<proteinExistence type="predicted"/>
<dbReference type="Proteomes" id="UP001204144">
    <property type="component" value="Unassembled WGS sequence"/>
</dbReference>
<dbReference type="Pfam" id="PF12833">
    <property type="entry name" value="HTH_18"/>
    <property type="match status" value="1"/>
</dbReference>
<sequence>MKKDINIPVIEPNGMDSFHFSGVSWPFNVSKDHNLFHINRIENYRDKLSFPLPPHRKTVYDLIFLTKGSSIRSKGLANYEFGVGQFFFLPPYQITSHEFMSKDAQGYFVHFDIDILKHYSLDKHLNKFNFLNFLSNPVVSVSTEAVDPILNIFHRLEVLDQETENKQMELIAFYVFALLKEASLFAGNDLKPQKNAAASLVQRYKEALSQFIYQKQKVSDYADYLHVTPNHLNKCVKSITMKSSQDLLNEMMILEAKSLLKYSNLHIAEIAIKLGNQTPSNFARFFKSKTGMMPKEYK</sequence>
<dbReference type="Gene3D" id="1.10.10.60">
    <property type="entry name" value="Homeodomain-like"/>
    <property type="match status" value="1"/>
</dbReference>
<feature type="domain" description="HTH araC/xylS-type" evidence="4">
    <location>
        <begin position="202"/>
        <end position="298"/>
    </location>
</feature>
<dbReference type="EMBL" id="RJUF01000002">
    <property type="protein sequence ID" value="MCP9761542.1"/>
    <property type="molecule type" value="Genomic_DNA"/>
</dbReference>
<dbReference type="PANTHER" id="PTHR43280">
    <property type="entry name" value="ARAC-FAMILY TRANSCRIPTIONAL REGULATOR"/>
    <property type="match status" value="1"/>
</dbReference>
<dbReference type="PROSITE" id="PS01124">
    <property type="entry name" value="HTH_ARAC_FAMILY_2"/>
    <property type="match status" value="1"/>
</dbReference>
<gene>
    <name evidence="5" type="ORF">EGI31_01155</name>
</gene>
<keyword evidence="2" id="KW-0238">DNA-binding</keyword>
<accession>A0AAE3KQV2</accession>
<name>A0AAE3KQV2_9BACT</name>
<dbReference type="InterPro" id="IPR009057">
    <property type="entry name" value="Homeodomain-like_sf"/>
</dbReference>